<dbReference type="EMBL" id="JAGPXF010000006">
    <property type="protein sequence ID" value="KAH7238081.1"/>
    <property type="molecule type" value="Genomic_DNA"/>
</dbReference>
<keyword evidence="3" id="KW-1185">Reference proteome</keyword>
<dbReference type="Proteomes" id="UP000813427">
    <property type="component" value="Unassembled WGS sequence"/>
</dbReference>
<organism evidence="2 3">
    <name type="scientific">Fusarium tricinctum</name>
    <dbReference type="NCBI Taxonomy" id="61284"/>
    <lineage>
        <taxon>Eukaryota</taxon>
        <taxon>Fungi</taxon>
        <taxon>Dikarya</taxon>
        <taxon>Ascomycota</taxon>
        <taxon>Pezizomycotina</taxon>
        <taxon>Sordariomycetes</taxon>
        <taxon>Hypocreomycetidae</taxon>
        <taxon>Hypocreales</taxon>
        <taxon>Nectriaceae</taxon>
        <taxon>Fusarium</taxon>
        <taxon>Fusarium tricinctum species complex</taxon>
    </lineage>
</organism>
<evidence type="ECO:0000256" key="1">
    <source>
        <dbReference type="SAM" id="MobiDB-lite"/>
    </source>
</evidence>
<protein>
    <submittedName>
        <fullName evidence="2">Uncharacterized protein</fullName>
    </submittedName>
</protein>
<comment type="caution">
    <text evidence="2">The sequence shown here is derived from an EMBL/GenBank/DDBJ whole genome shotgun (WGS) entry which is preliminary data.</text>
</comment>
<reference evidence="2" key="1">
    <citation type="journal article" date="2021" name="Nat. Commun.">
        <title>Genetic determinants of endophytism in the Arabidopsis root mycobiome.</title>
        <authorList>
            <person name="Mesny F."/>
            <person name="Miyauchi S."/>
            <person name="Thiergart T."/>
            <person name="Pickel B."/>
            <person name="Atanasova L."/>
            <person name="Karlsson M."/>
            <person name="Huettel B."/>
            <person name="Barry K.W."/>
            <person name="Haridas S."/>
            <person name="Chen C."/>
            <person name="Bauer D."/>
            <person name="Andreopoulos W."/>
            <person name="Pangilinan J."/>
            <person name="LaButti K."/>
            <person name="Riley R."/>
            <person name="Lipzen A."/>
            <person name="Clum A."/>
            <person name="Drula E."/>
            <person name="Henrissat B."/>
            <person name="Kohler A."/>
            <person name="Grigoriev I.V."/>
            <person name="Martin F.M."/>
            <person name="Hacquard S."/>
        </authorList>
    </citation>
    <scope>NUCLEOTIDE SEQUENCE</scope>
    <source>
        <strain evidence="2">MPI-SDFR-AT-0068</strain>
    </source>
</reference>
<dbReference type="AlphaFoldDB" id="A0A8K0RQQ1"/>
<accession>A0A8K0RQQ1</accession>
<proteinExistence type="predicted"/>
<evidence type="ECO:0000313" key="3">
    <source>
        <dbReference type="Proteomes" id="UP000813427"/>
    </source>
</evidence>
<evidence type="ECO:0000313" key="2">
    <source>
        <dbReference type="EMBL" id="KAH7238081.1"/>
    </source>
</evidence>
<name>A0A8K0RQQ1_9HYPO</name>
<gene>
    <name evidence="2" type="ORF">BKA59DRAFT_457439</name>
</gene>
<sequence>MSSLCIQRPQIQNYHSTTRKTWNTGQRGKASGVNANFVCDIMFVQVGADPYAESARSQDVVRTIHAASLRETLLDMRTRLDLIDGEIFTMFQDGEMPEPLEIPQNATKSQMEEENSPSHIRRHVGTGDARPIQEK</sequence>
<feature type="region of interest" description="Disordered" evidence="1">
    <location>
        <begin position="94"/>
        <end position="135"/>
    </location>
</feature>